<feature type="transmembrane region" description="Helical" evidence="1">
    <location>
        <begin position="92"/>
        <end position="109"/>
    </location>
</feature>
<proteinExistence type="predicted"/>
<reference evidence="2" key="1">
    <citation type="journal article" date="2023" name="Plant J.">
        <title>Genome sequences and population genomics provide insights into the demographic history, inbreeding, and mutation load of two 'living fossil' tree species of Dipteronia.</title>
        <authorList>
            <person name="Feng Y."/>
            <person name="Comes H.P."/>
            <person name="Chen J."/>
            <person name="Zhu S."/>
            <person name="Lu R."/>
            <person name="Zhang X."/>
            <person name="Li P."/>
            <person name="Qiu J."/>
            <person name="Olsen K.M."/>
            <person name="Qiu Y."/>
        </authorList>
    </citation>
    <scope>NUCLEOTIDE SEQUENCE</scope>
    <source>
        <strain evidence="2">NBL</strain>
    </source>
</reference>
<keyword evidence="1" id="KW-0812">Transmembrane</keyword>
<protein>
    <submittedName>
        <fullName evidence="2">Uncharacterized protein</fullName>
    </submittedName>
</protein>
<evidence type="ECO:0000256" key="1">
    <source>
        <dbReference type="SAM" id="Phobius"/>
    </source>
</evidence>
<organism evidence="2 3">
    <name type="scientific">Dipteronia sinensis</name>
    <dbReference type="NCBI Taxonomy" id="43782"/>
    <lineage>
        <taxon>Eukaryota</taxon>
        <taxon>Viridiplantae</taxon>
        <taxon>Streptophyta</taxon>
        <taxon>Embryophyta</taxon>
        <taxon>Tracheophyta</taxon>
        <taxon>Spermatophyta</taxon>
        <taxon>Magnoliopsida</taxon>
        <taxon>eudicotyledons</taxon>
        <taxon>Gunneridae</taxon>
        <taxon>Pentapetalae</taxon>
        <taxon>rosids</taxon>
        <taxon>malvids</taxon>
        <taxon>Sapindales</taxon>
        <taxon>Sapindaceae</taxon>
        <taxon>Hippocastanoideae</taxon>
        <taxon>Acereae</taxon>
        <taxon>Dipteronia</taxon>
    </lineage>
</organism>
<dbReference type="AlphaFoldDB" id="A0AAE0AYI6"/>
<dbReference type="Proteomes" id="UP001281410">
    <property type="component" value="Unassembled WGS sequence"/>
</dbReference>
<comment type="caution">
    <text evidence="2">The sequence shown here is derived from an EMBL/GenBank/DDBJ whole genome shotgun (WGS) entry which is preliminary data.</text>
</comment>
<keyword evidence="3" id="KW-1185">Reference proteome</keyword>
<name>A0AAE0AYI6_9ROSI</name>
<feature type="transmembrane region" description="Helical" evidence="1">
    <location>
        <begin position="51"/>
        <end position="71"/>
    </location>
</feature>
<evidence type="ECO:0000313" key="2">
    <source>
        <dbReference type="EMBL" id="KAK3225904.1"/>
    </source>
</evidence>
<gene>
    <name evidence="2" type="ORF">Dsin_005766</name>
</gene>
<sequence>MLPLQEKDVQYIMSWKLIVSSQMDILERENALLRLNVERIMENQVHMEYKGIIILLVSWVCIILTISKLFVEMTMSVCRKEPEFRSFCTSNFSWILLLLSCSIIGIILLL</sequence>
<keyword evidence="1" id="KW-1133">Transmembrane helix</keyword>
<dbReference type="EMBL" id="JANJYJ010000002">
    <property type="protein sequence ID" value="KAK3225904.1"/>
    <property type="molecule type" value="Genomic_DNA"/>
</dbReference>
<keyword evidence="1" id="KW-0472">Membrane</keyword>
<accession>A0AAE0AYI6</accession>
<evidence type="ECO:0000313" key="3">
    <source>
        <dbReference type="Proteomes" id="UP001281410"/>
    </source>
</evidence>